<evidence type="ECO:0000256" key="1">
    <source>
        <dbReference type="SAM" id="MobiDB-lite"/>
    </source>
</evidence>
<feature type="region of interest" description="Disordered" evidence="1">
    <location>
        <begin position="547"/>
        <end position="585"/>
    </location>
</feature>
<feature type="compositionally biased region" description="Basic and acidic residues" evidence="1">
    <location>
        <begin position="1"/>
        <end position="31"/>
    </location>
</feature>
<gene>
    <name evidence="2" type="ORF">FHETE_360</name>
</gene>
<evidence type="ECO:0000313" key="3">
    <source>
        <dbReference type="Proteomes" id="UP000567885"/>
    </source>
</evidence>
<feature type="compositionally biased region" description="Basic and acidic residues" evidence="1">
    <location>
        <begin position="264"/>
        <end position="280"/>
    </location>
</feature>
<feature type="region of interest" description="Disordered" evidence="1">
    <location>
        <begin position="659"/>
        <end position="708"/>
    </location>
</feature>
<feature type="compositionally biased region" description="Acidic residues" evidence="1">
    <location>
        <begin position="65"/>
        <end position="75"/>
    </location>
</feature>
<feature type="compositionally biased region" description="Basic and acidic residues" evidence="1">
    <location>
        <begin position="659"/>
        <end position="699"/>
    </location>
</feature>
<feature type="compositionally biased region" description="Acidic residues" evidence="1">
    <location>
        <begin position="99"/>
        <end position="118"/>
    </location>
</feature>
<dbReference type="EMBL" id="JAAGWQ010000004">
    <property type="protein sequence ID" value="KAF5680586.1"/>
    <property type="molecule type" value="Genomic_DNA"/>
</dbReference>
<dbReference type="OrthoDB" id="5369448at2759"/>
<reference evidence="2 3" key="1">
    <citation type="submission" date="2020-05" db="EMBL/GenBank/DDBJ databases">
        <title>Identification and distribution of gene clusters putatively required for synthesis of sphingolipid metabolism inhibitors in phylogenetically diverse species of the filamentous fungus Fusarium.</title>
        <authorList>
            <person name="Kim H.-S."/>
            <person name="Busman M."/>
            <person name="Brown D.W."/>
            <person name="Divon H."/>
            <person name="Uhlig S."/>
            <person name="Proctor R.H."/>
        </authorList>
    </citation>
    <scope>NUCLEOTIDE SEQUENCE [LARGE SCALE GENOMIC DNA]</scope>
    <source>
        <strain evidence="2 3">NRRL 20693</strain>
    </source>
</reference>
<feature type="region of interest" description="Disordered" evidence="1">
    <location>
        <begin position="830"/>
        <end position="871"/>
    </location>
</feature>
<dbReference type="Proteomes" id="UP000567885">
    <property type="component" value="Unassembled WGS sequence"/>
</dbReference>
<feature type="compositionally biased region" description="Low complexity" evidence="1">
    <location>
        <begin position="415"/>
        <end position="429"/>
    </location>
</feature>
<feature type="compositionally biased region" description="Acidic residues" evidence="1">
    <location>
        <begin position="551"/>
        <end position="569"/>
    </location>
</feature>
<feature type="compositionally biased region" description="Polar residues" evidence="1">
    <location>
        <begin position="281"/>
        <end position="299"/>
    </location>
</feature>
<feature type="compositionally biased region" description="Low complexity" evidence="1">
    <location>
        <begin position="89"/>
        <end position="98"/>
    </location>
</feature>
<name>A0A8H5U263_FUSHE</name>
<dbReference type="AlphaFoldDB" id="A0A8H5U263"/>
<accession>A0A8H5U263</accession>
<feature type="compositionally biased region" description="Basic and acidic residues" evidence="1">
    <location>
        <begin position="76"/>
        <end position="85"/>
    </location>
</feature>
<feature type="compositionally biased region" description="Acidic residues" evidence="1">
    <location>
        <begin position="791"/>
        <end position="800"/>
    </location>
</feature>
<comment type="caution">
    <text evidence="2">The sequence shown here is derived from an EMBL/GenBank/DDBJ whole genome shotgun (WGS) entry which is preliminary data.</text>
</comment>
<protein>
    <recommendedName>
        <fullName evidence="4">Pathway-specific nitrogen regulator</fullName>
    </recommendedName>
</protein>
<feature type="compositionally biased region" description="Acidic residues" evidence="1">
    <location>
        <begin position="1089"/>
        <end position="1099"/>
    </location>
</feature>
<keyword evidence="3" id="KW-1185">Reference proteome</keyword>
<proteinExistence type="predicted"/>
<feature type="region of interest" description="Disordered" evidence="1">
    <location>
        <begin position="1043"/>
        <end position="1164"/>
    </location>
</feature>
<feature type="compositionally biased region" description="Basic and acidic residues" evidence="1">
    <location>
        <begin position="762"/>
        <end position="783"/>
    </location>
</feature>
<feature type="compositionally biased region" description="Basic and acidic residues" evidence="1">
    <location>
        <begin position="322"/>
        <end position="337"/>
    </location>
</feature>
<feature type="compositionally biased region" description="Polar residues" evidence="1">
    <location>
        <begin position="396"/>
        <end position="414"/>
    </location>
</feature>
<evidence type="ECO:0000313" key="2">
    <source>
        <dbReference type="EMBL" id="KAF5680586.1"/>
    </source>
</evidence>
<feature type="compositionally biased region" description="Acidic residues" evidence="1">
    <location>
        <begin position="1108"/>
        <end position="1137"/>
    </location>
</feature>
<feature type="region of interest" description="Disordered" evidence="1">
    <location>
        <begin position="1"/>
        <end position="449"/>
    </location>
</feature>
<evidence type="ECO:0008006" key="4">
    <source>
        <dbReference type="Google" id="ProtNLM"/>
    </source>
</evidence>
<organism evidence="2 3">
    <name type="scientific">Fusarium heterosporum</name>
    <dbReference type="NCBI Taxonomy" id="42747"/>
    <lineage>
        <taxon>Eukaryota</taxon>
        <taxon>Fungi</taxon>
        <taxon>Dikarya</taxon>
        <taxon>Ascomycota</taxon>
        <taxon>Pezizomycotina</taxon>
        <taxon>Sordariomycetes</taxon>
        <taxon>Hypocreomycetidae</taxon>
        <taxon>Hypocreales</taxon>
        <taxon>Nectriaceae</taxon>
        <taxon>Fusarium</taxon>
        <taxon>Fusarium heterosporum species complex</taxon>
    </lineage>
</organism>
<feature type="compositionally biased region" description="Basic and acidic residues" evidence="1">
    <location>
        <begin position="222"/>
        <end position="241"/>
    </location>
</feature>
<feature type="compositionally biased region" description="Basic and acidic residues" evidence="1">
    <location>
        <begin position="194"/>
        <end position="211"/>
    </location>
</feature>
<sequence>MDDNENKAHEEPKVEVKANHNQDNESVKDLDTDIDTTAQTDLKAEAKAEPGVVPTEGDTSTITPEEVEEAENTDSEPEKEPKVEPEAPPAAEESSTLEPESESEQESEEDDIQEEPENPIEQSKAEEDEIVQPVSEAEVDTTPTEPSLDDTKDNSEEQPTPVEDVTSAEDTSADTPIEDTHSADISTENIPVEDPPKEDEPIEQDKAKSAEAEVQDPAADFNQEREFSESESDHSGSRRESSASSESDYSDRRHSGRSEAIQKAARDIASEIDNSKKRESLNSYSGTDDTGYISHTETISARRSDAHMARSRSGVDEAGENSSHHEQEDDVFSDRSPRSSVGSVSEGDHRKAQEAMSRMSHRVSGVSGISGFSDYDREDEDFIPTIRGNPRPVFRSPSSVKAMQMSSPPGSTVGSPRSPRRAPLSASRLGSPRFSEQYSPKRTPPRFKRSTPPLVLLHVTLLPLRWPWGDVLENADPEDLSKECMTIRDAWRQLQDRMGDTTVERGILLPHPQNDYEVLEERLLEALELPLRRRARILECGHYLGPSNEMTMEDSESDSEEDDYENEDDEQRRSSHRSQPQPTHWCKTCKSDITYESLGRGKIFRVKVYASNGLIRGGAWEACWKEMERVDVELEPLVDAVSQHELVQLEADQERELAMREAEEEERYDRLEEERREFESRERGRLSRRRGESRNHVDDITNLDEGESHLHDASHLDASRQDDSHYDKSIAAESVADTTKDSIKQSADVTADPIDGEGGSRSFEDLEKDIDDHLQEERERSLAEEAPAAQPEEDDSEVEDPSIAPESKDYDAEHLRRDEERLREIYGDVPDASAGHHQGSQRSFSDHQPHASNYGHATPQHPSSEERLKSMKSASLPELLAESARVAMQDKKNILIGLLSILILLLAIRGGPASKEDPMTFQVIRNAEVPTVTVTQGMTTETAEAVRDVTASMGAVEVVQNNAQWARPKDHFIDEDEQGVDEEAIVADSDVNNDIAGEQSRDNVASLGHIAELQHDSCSERIVRVVETVTAVETATVKVVEYATEAPSQETQPADAEEEHVEGEHAQESVAPEGEDFTAELEPPIGDEAPLDEASDAEETILPSEEAKPDEEEGEPAQETESPSEESNDDLEQEVDGVEPSIEAEAGTEATVEQAENSEEVDEL</sequence>
<feature type="region of interest" description="Disordered" evidence="1">
    <location>
        <begin position="733"/>
        <end position="814"/>
    </location>
</feature>